<dbReference type="GO" id="GO:0003677">
    <property type="term" value="F:DNA binding"/>
    <property type="evidence" value="ECO:0007669"/>
    <property type="project" value="UniProtKB-KW"/>
</dbReference>
<dbReference type="InterPro" id="IPR036390">
    <property type="entry name" value="WH_DNA-bd_sf"/>
</dbReference>
<name>A0A2U3AJQ6_9BACL</name>
<sequence length="144" mass="16818">MSKTNYQFQIRNIGHIMKQLGDQKLEQYGLTSEQGHVVGYLVGHMEENITQKELEKVFQRKASTISSIVTNLEKNNFVQRKIDPTDERRKIIQPLQRAIDVTLEYEVFFEDLEVGMAQGFSTQEKVELSQLLERTIINLTQMKR</sequence>
<dbReference type="GO" id="GO:0003700">
    <property type="term" value="F:DNA-binding transcription factor activity"/>
    <property type="evidence" value="ECO:0007669"/>
    <property type="project" value="InterPro"/>
</dbReference>
<dbReference type="InterPro" id="IPR036388">
    <property type="entry name" value="WH-like_DNA-bd_sf"/>
</dbReference>
<dbReference type="AlphaFoldDB" id="A0A2U3AJQ6"/>
<feature type="domain" description="HTH marR-type" evidence="4">
    <location>
        <begin position="1"/>
        <end position="137"/>
    </location>
</feature>
<gene>
    <name evidence="5" type="ORF">DEX24_12185</name>
</gene>
<reference evidence="5 6" key="1">
    <citation type="submission" date="2018-05" db="EMBL/GenBank/DDBJ databases">
        <title>Kurthia sibirica genome sequence.</title>
        <authorList>
            <person name="Maclea K.S."/>
            <person name="Goen A.E."/>
        </authorList>
    </citation>
    <scope>NUCLEOTIDE SEQUENCE [LARGE SCALE GENOMIC DNA]</scope>
    <source>
        <strain evidence="5 6">ATCC 49154</strain>
    </source>
</reference>
<dbReference type="InterPro" id="IPR000835">
    <property type="entry name" value="HTH_MarR-typ"/>
</dbReference>
<dbReference type="Pfam" id="PF01047">
    <property type="entry name" value="MarR"/>
    <property type="match status" value="1"/>
</dbReference>
<evidence type="ECO:0000256" key="2">
    <source>
        <dbReference type="ARBA" id="ARBA00023125"/>
    </source>
</evidence>
<dbReference type="PANTHER" id="PTHR42756:SF1">
    <property type="entry name" value="TRANSCRIPTIONAL REPRESSOR OF EMRAB OPERON"/>
    <property type="match status" value="1"/>
</dbReference>
<dbReference type="RefSeq" id="WP_109306681.1">
    <property type="nucleotide sequence ID" value="NZ_BJUF01000037.1"/>
</dbReference>
<keyword evidence="3" id="KW-0804">Transcription</keyword>
<dbReference type="Proteomes" id="UP000245938">
    <property type="component" value="Unassembled WGS sequence"/>
</dbReference>
<dbReference type="OrthoDB" id="2612963at2"/>
<dbReference type="Gene3D" id="1.10.10.10">
    <property type="entry name" value="Winged helix-like DNA-binding domain superfamily/Winged helix DNA-binding domain"/>
    <property type="match status" value="1"/>
</dbReference>
<proteinExistence type="predicted"/>
<dbReference type="SUPFAM" id="SSF46785">
    <property type="entry name" value="Winged helix' DNA-binding domain"/>
    <property type="match status" value="1"/>
</dbReference>
<comment type="caution">
    <text evidence="5">The sequence shown here is derived from an EMBL/GenBank/DDBJ whole genome shotgun (WGS) entry which is preliminary data.</text>
</comment>
<evidence type="ECO:0000313" key="5">
    <source>
        <dbReference type="EMBL" id="PWI24714.1"/>
    </source>
</evidence>
<accession>A0A2U3AJQ6</accession>
<keyword evidence="2" id="KW-0238">DNA-binding</keyword>
<keyword evidence="6" id="KW-1185">Reference proteome</keyword>
<evidence type="ECO:0000256" key="1">
    <source>
        <dbReference type="ARBA" id="ARBA00023015"/>
    </source>
</evidence>
<dbReference type="EMBL" id="QFVR01000017">
    <property type="protein sequence ID" value="PWI24714.1"/>
    <property type="molecule type" value="Genomic_DNA"/>
</dbReference>
<dbReference type="PANTHER" id="PTHR42756">
    <property type="entry name" value="TRANSCRIPTIONAL REGULATOR, MARR"/>
    <property type="match status" value="1"/>
</dbReference>
<protein>
    <recommendedName>
        <fullName evidence="4">HTH marR-type domain-containing protein</fullName>
    </recommendedName>
</protein>
<dbReference type="PROSITE" id="PS50995">
    <property type="entry name" value="HTH_MARR_2"/>
    <property type="match status" value="1"/>
</dbReference>
<dbReference type="SMART" id="SM00347">
    <property type="entry name" value="HTH_MARR"/>
    <property type="match status" value="1"/>
</dbReference>
<evidence type="ECO:0000259" key="4">
    <source>
        <dbReference type="PROSITE" id="PS50995"/>
    </source>
</evidence>
<keyword evidence="1" id="KW-0805">Transcription regulation</keyword>
<evidence type="ECO:0000256" key="3">
    <source>
        <dbReference type="ARBA" id="ARBA00023163"/>
    </source>
</evidence>
<evidence type="ECO:0000313" key="6">
    <source>
        <dbReference type="Proteomes" id="UP000245938"/>
    </source>
</evidence>
<organism evidence="5 6">
    <name type="scientific">Kurthia sibirica</name>
    <dbReference type="NCBI Taxonomy" id="202750"/>
    <lineage>
        <taxon>Bacteria</taxon>
        <taxon>Bacillati</taxon>
        <taxon>Bacillota</taxon>
        <taxon>Bacilli</taxon>
        <taxon>Bacillales</taxon>
        <taxon>Caryophanaceae</taxon>
        <taxon>Kurthia</taxon>
    </lineage>
</organism>